<keyword evidence="8 12" id="KW-0812">Transmembrane</keyword>
<evidence type="ECO:0000256" key="9">
    <source>
        <dbReference type="ARBA" id="ARBA00022989"/>
    </source>
</evidence>
<accession>A0A518AI58</accession>
<proteinExistence type="inferred from homology"/>
<dbReference type="InterPro" id="IPR039653">
    <property type="entry name" value="Prenyltransferase"/>
</dbReference>
<dbReference type="PANTHER" id="PTHR11048">
    <property type="entry name" value="PRENYLTRANSFERASES"/>
    <property type="match status" value="1"/>
</dbReference>
<dbReference type="Pfam" id="PF01040">
    <property type="entry name" value="UbiA"/>
    <property type="match status" value="1"/>
</dbReference>
<protein>
    <recommendedName>
        <fullName evidence="11">4-hydroxybenzoate polyprenyltransferase</fullName>
        <ecNumber evidence="11">2.5.1.39</ecNumber>
    </recommendedName>
</protein>
<feature type="transmembrane region" description="Helical" evidence="12">
    <location>
        <begin position="138"/>
        <end position="161"/>
    </location>
</feature>
<feature type="transmembrane region" description="Helical" evidence="12">
    <location>
        <begin position="167"/>
        <end position="185"/>
    </location>
</feature>
<dbReference type="GO" id="GO:0006744">
    <property type="term" value="P:ubiquinone biosynthetic process"/>
    <property type="evidence" value="ECO:0007669"/>
    <property type="project" value="UniProtKB-KW"/>
</dbReference>
<evidence type="ECO:0000256" key="12">
    <source>
        <dbReference type="SAM" id="Phobius"/>
    </source>
</evidence>
<evidence type="ECO:0000313" key="13">
    <source>
        <dbReference type="EMBL" id="QDU54412.1"/>
    </source>
</evidence>
<dbReference type="InterPro" id="IPR006371">
    <property type="entry name" value="Polyprenyltransferase_UbiA-li"/>
</dbReference>
<keyword evidence="5" id="KW-0997">Cell inner membrane</keyword>
<sequence length="350" mass="38295">MFKTFAHLLSLIRFSHTLFALPFAMMSAVMAWWLRAVSQYPSIAREPNYSTHIVFGRYSMRFPIGNAKVTSDDEFLQGATALERTQGLFESIRWQELLGILLCMVFARSAAMAFNRLVDRKIDAGNPRTAGRHLPAGILSVAQVTTFAVVCVVGFIASTLLFLPNRLPLYLSVPVLLWLCGYSLAKRFTSLAHFWLGAALAMSPVAAWIAIRGEVVLQSPSDLIAPLTLGGAVLLWVAGFDILYACQDFEFDRTAKLHSVPVRLGLHGALRLAAGCHAGTVLLLAALPTVYPPLGTVYFTGIAAVALLLIYEHWLVKPNDLARVNLAFFHVNAIISIGLLVVTCVDLLVV</sequence>
<feature type="transmembrane region" description="Helical" evidence="12">
    <location>
        <begin position="297"/>
        <end position="316"/>
    </location>
</feature>
<evidence type="ECO:0000313" key="14">
    <source>
        <dbReference type="Proteomes" id="UP000315750"/>
    </source>
</evidence>
<dbReference type="InterPro" id="IPR044878">
    <property type="entry name" value="UbiA_sf"/>
</dbReference>
<dbReference type="GO" id="GO:0005886">
    <property type="term" value="C:plasma membrane"/>
    <property type="evidence" value="ECO:0007669"/>
    <property type="project" value="TreeGrafter"/>
</dbReference>
<dbReference type="EC" id="2.5.1.39" evidence="11"/>
<keyword evidence="7" id="KW-0831">Ubiquinone biosynthesis</keyword>
<dbReference type="AlphaFoldDB" id="A0A518AI58"/>
<keyword evidence="4" id="KW-1003">Cell membrane</keyword>
<feature type="transmembrane region" description="Helical" evidence="12">
    <location>
        <begin position="268"/>
        <end position="291"/>
    </location>
</feature>
<reference evidence="13 14" key="1">
    <citation type="submission" date="2019-02" db="EMBL/GenBank/DDBJ databases">
        <title>Deep-cultivation of Planctomycetes and their phenomic and genomic characterization uncovers novel biology.</title>
        <authorList>
            <person name="Wiegand S."/>
            <person name="Jogler M."/>
            <person name="Boedeker C."/>
            <person name="Pinto D."/>
            <person name="Vollmers J."/>
            <person name="Rivas-Marin E."/>
            <person name="Kohn T."/>
            <person name="Peeters S.H."/>
            <person name="Heuer A."/>
            <person name="Rast P."/>
            <person name="Oberbeckmann S."/>
            <person name="Bunk B."/>
            <person name="Jeske O."/>
            <person name="Meyerdierks A."/>
            <person name="Storesund J.E."/>
            <person name="Kallscheuer N."/>
            <person name="Luecker S."/>
            <person name="Lage O.M."/>
            <person name="Pohl T."/>
            <person name="Merkel B.J."/>
            <person name="Hornburger P."/>
            <person name="Mueller R.-W."/>
            <person name="Bruemmer F."/>
            <person name="Labrenz M."/>
            <person name="Spormann A.M."/>
            <person name="Op den Camp H."/>
            <person name="Overmann J."/>
            <person name="Amann R."/>
            <person name="Jetten M.S.M."/>
            <person name="Mascher T."/>
            <person name="Medema M.H."/>
            <person name="Devos D.P."/>
            <person name="Kaster A.-K."/>
            <person name="Ovreas L."/>
            <person name="Rohde M."/>
            <person name="Galperin M.Y."/>
            <person name="Jogler C."/>
        </authorList>
    </citation>
    <scope>NUCLEOTIDE SEQUENCE [LARGE SCALE GENOMIC DNA]</scope>
    <source>
        <strain evidence="13 14">Pan181</strain>
    </source>
</reference>
<keyword evidence="10 12" id="KW-0472">Membrane</keyword>
<dbReference type="KEGG" id="amuc:Pan181_05930"/>
<keyword evidence="6 13" id="KW-0808">Transferase</keyword>
<gene>
    <name evidence="13" type="primary">ubiA</name>
    <name evidence="13" type="ORF">Pan181_05930</name>
</gene>
<dbReference type="FunFam" id="1.10.357.140:FF:000008">
    <property type="entry name" value="4-hydroxybenzoate octaprenyltransferase"/>
    <property type="match status" value="1"/>
</dbReference>
<organism evidence="13 14">
    <name type="scientific">Aeoliella mucimassa</name>
    <dbReference type="NCBI Taxonomy" id="2527972"/>
    <lineage>
        <taxon>Bacteria</taxon>
        <taxon>Pseudomonadati</taxon>
        <taxon>Planctomycetota</taxon>
        <taxon>Planctomycetia</taxon>
        <taxon>Pirellulales</taxon>
        <taxon>Lacipirellulaceae</taxon>
        <taxon>Aeoliella</taxon>
    </lineage>
</organism>
<dbReference type="EMBL" id="CP036278">
    <property type="protein sequence ID" value="QDU54412.1"/>
    <property type="molecule type" value="Genomic_DNA"/>
</dbReference>
<dbReference type="GO" id="GO:0008412">
    <property type="term" value="F:4-hydroxybenzoate polyprenyltransferase activity"/>
    <property type="evidence" value="ECO:0007669"/>
    <property type="project" value="UniProtKB-EC"/>
</dbReference>
<name>A0A518AI58_9BACT</name>
<dbReference type="PANTHER" id="PTHR11048:SF28">
    <property type="entry name" value="4-HYDROXYBENZOATE POLYPRENYLTRANSFERASE, MITOCHONDRIAL"/>
    <property type="match status" value="1"/>
</dbReference>
<keyword evidence="9 12" id="KW-1133">Transmembrane helix</keyword>
<comment type="similarity">
    <text evidence="3">Belongs to the UbiA prenyltransferase family.</text>
</comment>
<dbReference type="RefSeq" id="WP_231943734.1">
    <property type="nucleotide sequence ID" value="NZ_CP036278.1"/>
</dbReference>
<evidence type="ECO:0000256" key="11">
    <source>
        <dbReference type="ARBA" id="ARBA00034524"/>
    </source>
</evidence>
<dbReference type="Gene3D" id="1.20.120.1780">
    <property type="entry name" value="UbiA prenyltransferase"/>
    <property type="match status" value="1"/>
</dbReference>
<feature type="transmembrane region" description="Helical" evidence="12">
    <location>
        <begin position="192"/>
        <end position="211"/>
    </location>
</feature>
<evidence type="ECO:0000256" key="5">
    <source>
        <dbReference type="ARBA" id="ARBA00022519"/>
    </source>
</evidence>
<evidence type="ECO:0000256" key="3">
    <source>
        <dbReference type="ARBA" id="ARBA00005985"/>
    </source>
</evidence>
<keyword evidence="14" id="KW-1185">Reference proteome</keyword>
<evidence type="ECO:0000256" key="1">
    <source>
        <dbReference type="ARBA" id="ARBA00001946"/>
    </source>
</evidence>
<evidence type="ECO:0000256" key="10">
    <source>
        <dbReference type="ARBA" id="ARBA00023136"/>
    </source>
</evidence>
<evidence type="ECO:0000256" key="7">
    <source>
        <dbReference type="ARBA" id="ARBA00022688"/>
    </source>
</evidence>
<dbReference type="Proteomes" id="UP000315750">
    <property type="component" value="Chromosome"/>
</dbReference>
<evidence type="ECO:0000256" key="4">
    <source>
        <dbReference type="ARBA" id="ARBA00022475"/>
    </source>
</evidence>
<feature type="transmembrane region" description="Helical" evidence="12">
    <location>
        <begin position="328"/>
        <end position="349"/>
    </location>
</feature>
<evidence type="ECO:0000256" key="8">
    <source>
        <dbReference type="ARBA" id="ARBA00022692"/>
    </source>
</evidence>
<dbReference type="InterPro" id="IPR000537">
    <property type="entry name" value="UbiA_prenyltransferase"/>
</dbReference>
<dbReference type="CDD" id="cd13959">
    <property type="entry name" value="PT_UbiA_COQ2"/>
    <property type="match status" value="1"/>
</dbReference>
<dbReference type="NCBIfam" id="TIGR01475">
    <property type="entry name" value="ubiA_other"/>
    <property type="match status" value="1"/>
</dbReference>
<dbReference type="FunFam" id="1.20.120.1780:FF:000001">
    <property type="entry name" value="4-hydroxybenzoate octaprenyltransferase"/>
    <property type="match status" value="1"/>
</dbReference>
<evidence type="ECO:0000256" key="6">
    <source>
        <dbReference type="ARBA" id="ARBA00022679"/>
    </source>
</evidence>
<comment type="subcellular location">
    <subcellularLocation>
        <location evidence="2">Membrane</location>
        <topology evidence="2">Multi-pass membrane protein</topology>
    </subcellularLocation>
</comment>
<feature type="transmembrane region" description="Helical" evidence="12">
    <location>
        <begin position="97"/>
        <end position="118"/>
    </location>
</feature>
<comment type="cofactor">
    <cofactor evidence="1">
        <name>Mg(2+)</name>
        <dbReference type="ChEBI" id="CHEBI:18420"/>
    </cofactor>
</comment>
<dbReference type="Gene3D" id="1.10.357.140">
    <property type="entry name" value="UbiA prenyltransferase"/>
    <property type="match status" value="1"/>
</dbReference>
<feature type="transmembrane region" description="Helical" evidence="12">
    <location>
        <begin position="223"/>
        <end position="247"/>
    </location>
</feature>
<evidence type="ECO:0000256" key="2">
    <source>
        <dbReference type="ARBA" id="ARBA00004141"/>
    </source>
</evidence>